<evidence type="ECO:0000313" key="1">
    <source>
        <dbReference type="EMBL" id="GED27594.1"/>
    </source>
</evidence>
<protein>
    <submittedName>
        <fullName evidence="1">Uncharacterized protein</fullName>
    </submittedName>
</protein>
<dbReference type="EMBL" id="BJOD01000045">
    <property type="protein sequence ID" value="GED27594.1"/>
    <property type="molecule type" value="Genomic_DNA"/>
</dbReference>
<comment type="caution">
    <text evidence="1">The sequence shown here is derived from an EMBL/GenBank/DDBJ whole genome shotgun (WGS) entry which is preliminary data.</text>
</comment>
<name>A0ABQ0SUI5_9BACL</name>
<sequence length="62" mass="6484">MAAVPKLAVWLAAADWSVLAEFARLAEPLVPSLAVSLAQRLAASAALLRQALAQFPSCPARL</sequence>
<proteinExistence type="predicted"/>
<organism evidence="1 2">
    <name type="scientific">Brevibacillus agri</name>
    <dbReference type="NCBI Taxonomy" id="51101"/>
    <lineage>
        <taxon>Bacteria</taxon>
        <taxon>Bacillati</taxon>
        <taxon>Bacillota</taxon>
        <taxon>Bacilli</taxon>
        <taxon>Bacillales</taxon>
        <taxon>Paenibacillaceae</taxon>
        <taxon>Brevibacillus</taxon>
    </lineage>
</organism>
<reference evidence="1 2" key="1">
    <citation type="submission" date="2019-06" db="EMBL/GenBank/DDBJ databases">
        <title>Whole genome shotgun sequence of Brevibacillus agri NBRC 15538.</title>
        <authorList>
            <person name="Hosoyama A."/>
            <person name="Uohara A."/>
            <person name="Ohji S."/>
            <person name="Ichikawa N."/>
        </authorList>
    </citation>
    <scope>NUCLEOTIDE SEQUENCE [LARGE SCALE GENOMIC DNA]</scope>
    <source>
        <strain evidence="1 2">NBRC 15538</strain>
    </source>
</reference>
<accession>A0ABQ0SUI5</accession>
<dbReference type="RefSeq" id="WP_165329017.1">
    <property type="nucleotide sequence ID" value="NZ_CP026363.1"/>
</dbReference>
<gene>
    <name evidence="1" type="ORF">BAG01nite_36960</name>
</gene>
<dbReference type="Proteomes" id="UP000317180">
    <property type="component" value="Unassembled WGS sequence"/>
</dbReference>
<evidence type="ECO:0000313" key="2">
    <source>
        <dbReference type="Proteomes" id="UP000317180"/>
    </source>
</evidence>
<keyword evidence="2" id="KW-1185">Reference proteome</keyword>
<dbReference type="GeneID" id="82813885"/>